<reference evidence="10 11" key="1">
    <citation type="submission" date="2019-09" db="EMBL/GenBank/DDBJ databases">
        <authorList>
            <person name="Chandra G."/>
            <person name="Truman W A."/>
        </authorList>
    </citation>
    <scope>NUCLEOTIDE SEQUENCE [LARGE SCALE GENOMIC DNA]</scope>
    <source>
        <strain evidence="10">PS673</strain>
    </source>
</reference>
<dbReference type="InterPro" id="IPR003356">
    <property type="entry name" value="DNA_methylase_A-5"/>
</dbReference>
<dbReference type="Pfam" id="PF02384">
    <property type="entry name" value="N6_Mtase"/>
    <property type="match status" value="1"/>
</dbReference>
<dbReference type="RefSeq" id="WP_154946922.1">
    <property type="nucleotide sequence ID" value="NZ_CABVHB010000012.1"/>
</dbReference>
<keyword evidence="4" id="KW-0808">Transferase</keyword>
<proteinExistence type="inferred from homology"/>
<dbReference type="AlphaFoldDB" id="A0A5E6SGI7"/>
<feature type="domain" description="N6 adenine-specific DNA methyltransferase N-terminal" evidence="9">
    <location>
        <begin position="8"/>
        <end position="147"/>
    </location>
</feature>
<dbReference type="PRINTS" id="PR00507">
    <property type="entry name" value="N12N6MTFRASE"/>
</dbReference>
<dbReference type="Proteomes" id="UP000344274">
    <property type="component" value="Unassembled WGS sequence"/>
</dbReference>
<organism evidence="10 11">
    <name type="scientific">Pseudomonas fluorescens</name>
    <dbReference type="NCBI Taxonomy" id="294"/>
    <lineage>
        <taxon>Bacteria</taxon>
        <taxon>Pseudomonadati</taxon>
        <taxon>Pseudomonadota</taxon>
        <taxon>Gammaproteobacteria</taxon>
        <taxon>Pseudomonadales</taxon>
        <taxon>Pseudomonadaceae</taxon>
        <taxon>Pseudomonas</taxon>
    </lineage>
</organism>
<accession>A0A5E6SGI7</accession>
<protein>
    <recommendedName>
        <fullName evidence="2">site-specific DNA-methyltransferase (adenine-specific)</fullName>
        <ecNumber evidence="2">2.1.1.72</ecNumber>
    </recommendedName>
</protein>
<comment type="similarity">
    <text evidence="1">Belongs to the N(4)/N(6)-methyltransferase family.</text>
</comment>
<evidence type="ECO:0000256" key="3">
    <source>
        <dbReference type="ARBA" id="ARBA00022603"/>
    </source>
</evidence>
<feature type="domain" description="DNA methylase adenine-specific" evidence="8">
    <location>
        <begin position="159"/>
        <end position="463"/>
    </location>
</feature>
<dbReference type="GO" id="GO:0009307">
    <property type="term" value="P:DNA restriction-modification system"/>
    <property type="evidence" value="ECO:0007669"/>
    <property type="project" value="UniProtKB-KW"/>
</dbReference>
<dbReference type="InterPro" id="IPR029063">
    <property type="entry name" value="SAM-dependent_MTases_sf"/>
</dbReference>
<dbReference type="EC" id="2.1.1.72" evidence="2"/>
<evidence type="ECO:0000256" key="4">
    <source>
        <dbReference type="ARBA" id="ARBA00022679"/>
    </source>
</evidence>
<sequence length="783" mass="87909">MSQASNNLAAFIWSLADLLRGDFKQSQYGRIILPFTLLRRLECVLEASKAAVLAEHARIQHLNMSEEAQEKLLLRATKLPGQSDGLSFFNTSKMDMSKLGEAGIKANLESYLQGFSKDARDIFEHFKFTEFLGQLNDANLLYKVVQRVRQTDLSPAAVSNHDMGLVFEELIRRFAEGSNETAGEHFTPRDIVRLTTSLVFMEDDDALTKPGIIRTIYDPTAGTGGFLSSGMEYVHELNPQAVMRAYGQELNPESYAICKADMLIKGQNVSNIKLGNTLSNDQLYATEFDYMLSNPPFGVDWKKIEKEIGEEHTQKGFSGRFGAGLPRVSDGSLLFLMHLLSKLRDGSQGGGRIGIILNGSPLFTGGAGSGESEIRRYILEADLLEAIVALPTDMFYNTGISTYIWVLSNKKAQERKGKVQLINGVNLCGKMRKSLGSKRNEMDESDIATVIRAFGSFAAVDAYELDKQTAQKNNRGRQAANPKVEATKTFASKIFNCHEFGYRRISIERPLRLSYQFDDARIAECRFAPGVINTAMQWLYREYSVVEGESWNDGDTCKRYGDLSAHEDAIRRYFKLHFADLKEKHIKDLLNRTTWMDQKRFLLKAQSLQAVIGTAQHDDMNSFDDVLKAACKQQGITLDAKEKKQLIDAVSWKNPAAAKVIKKIHKTKANPLYGLFAVNGEVLEYQTDSDLRDNENVALDPSQSVNAINEAYFLKEVQPHVPDAWIDASKKDARDQHVGIVGYEIPFNRNFYQYQSPRDLLEIDADLDAVSAEILQLLQEVHS</sequence>
<dbReference type="GO" id="GO:0032259">
    <property type="term" value="P:methylation"/>
    <property type="evidence" value="ECO:0007669"/>
    <property type="project" value="UniProtKB-KW"/>
</dbReference>
<dbReference type="InterPro" id="IPR051537">
    <property type="entry name" value="DNA_Adenine_Mtase"/>
</dbReference>
<evidence type="ECO:0000256" key="2">
    <source>
        <dbReference type="ARBA" id="ARBA00011900"/>
    </source>
</evidence>
<dbReference type="PROSITE" id="PS00092">
    <property type="entry name" value="N6_MTASE"/>
    <property type="match status" value="1"/>
</dbReference>
<evidence type="ECO:0000256" key="7">
    <source>
        <dbReference type="ARBA" id="ARBA00047942"/>
    </source>
</evidence>
<dbReference type="PANTHER" id="PTHR42933">
    <property type="entry name" value="SLR6095 PROTEIN"/>
    <property type="match status" value="1"/>
</dbReference>
<keyword evidence="3" id="KW-0489">Methyltransferase</keyword>
<dbReference type="InterPro" id="IPR022749">
    <property type="entry name" value="D12N6_MeTrfase_N"/>
</dbReference>
<dbReference type="GO" id="GO:0008170">
    <property type="term" value="F:N-methyltransferase activity"/>
    <property type="evidence" value="ECO:0007669"/>
    <property type="project" value="InterPro"/>
</dbReference>
<evidence type="ECO:0000256" key="6">
    <source>
        <dbReference type="ARBA" id="ARBA00022747"/>
    </source>
</evidence>
<dbReference type="PANTHER" id="PTHR42933:SF3">
    <property type="entry name" value="TYPE I RESTRICTION ENZYME MJAVIII METHYLASE SUBUNIT"/>
    <property type="match status" value="1"/>
</dbReference>
<dbReference type="Gene3D" id="3.40.50.150">
    <property type="entry name" value="Vaccinia Virus protein VP39"/>
    <property type="match status" value="1"/>
</dbReference>
<keyword evidence="6" id="KW-0680">Restriction system</keyword>
<evidence type="ECO:0000256" key="5">
    <source>
        <dbReference type="ARBA" id="ARBA00022691"/>
    </source>
</evidence>
<comment type="catalytic activity">
    <reaction evidence="7">
        <text>a 2'-deoxyadenosine in DNA + S-adenosyl-L-methionine = an N(6)-methyl-2'-deoxyadenosine in DNA + S-adenosyl-L-homocysteine + H(+)</text>
        <dbReference type="Rhea" id="RHEA:15197"/>
        <dbReference type="Rhea" id="RHEA-COMP:12418"/>
        <dbReference type="Rhea" id="RHEA-COMP:12419"/>
        <dbReference type="ChEBI" id="CHEBI:15378"/>
        <dbReference type="ChEBI" id="CHEBI:57856"/>
        <dbReference type="ChEBI" id="CHEBI:59789"/>
        <dbReference type="ChEBI" id="CHEBI:90615"/>
        <dbReference type="ChEBI" id="CHEBI:90616"/>
        <dbReference type="EC" id="2.1.1.72"/>
    </reaction>
</comment>
<dbReference type="GO" id="GO:0003677">
    <property type="term" value="F:DNA binding"/>
    <property type="evidence" value="ECO:0007669"/>
    <property type="project" value="InterPro"/>
</dbReference>
<keyword evidence="5" id="KW-0949">S-adenosyl-L-methionine</keyword>
<evidence type="ECO:0000259" key="9">
    <source>
        <dbReference type="Pfam" id="PF12161"/>
    </source>
</evidence>
<dbReference type="Pfam" id="PF12161">
    <property type="entry name" value="HsdM_N"/>
    <property type="match status" value="1"/>
</dbReference>
<evidence type="ECO:0000259" key="8">
    <source>
        <dbReference type="Pfam" id="PF02384"/>
    </source>
</evidence>
<dbReference type="EMBL" id="CABVHB010000012">
    <property type="protein sequence ID" value="VVM76415.1"/>
    <property type="molecule type" value="Genomic_DNA"/>
</dbReference>
<name>A0A5E6SGI7_PSEFL</name>
<evidence type="ECO:0000313" key="11">
    <source>
        <dbReference type="Proteomes" id="UP000344274"/>
    </source>
</evidence>
<dbReference type="InterPro" id="IPR002052">
    <property type="entry name" value="DNA_methylase_N6_adenine_CS"/>
</dbReference>
<dbReference type="GO" id="GO:0009007">
    <property type="term" value="F:site-specific DNA-methyltransferase (adenine-specific) activity"/>
    <property type="evidence" value="ECO:0007669"/>
    <property type="project" value="UniProtKB-EC"/>
</dbReference>
<gene>
    <name evidence="10" type="ORF">PS673_02046</name>
</gene>
<evidence type="ECO:0000256" key="1">
    <source>
        <dbReference type="ARBA" id="ARBA00006594"/>
    </source>
</evidence>
<dbReference type="SUPFAM" id="SSF53335">
    <property type="entry name" value="S-adenosyl-L-methionine-dependent methyltransferases"/>
    <property type="match status" value="1"/>
</dbReference>
<evidence type="ECO:0000313" key="10">
    <source>
        <dbReference type="EMBL" id="VVM76415.1"/>
    </source>
</evidence>